<sequence>MAGFDENIVREYFELHGFLVRQVRKYQVQSRKKLAEEEIDLIVFNPSCVKEDGRPEFLIFSSELPFVQRAVVVVKGWHTTLRFTPTMLKNSSEVLRFLEKNVLKKAEDLFGENKEEYEDGGFLKILVLPGLPTSDPHRTESIQLLREHGVDGIISFRSMLQDILAKVETNLNYQKSETLQILRILKNYDMIKDPQMELFSNGRR</sequence>
<protein>
    <submittedName>
        <fullName evidence="1">Uncharacterized protein</fullName>
    </submittedName>
</protein>
<name>A0A2Z4AK32_9BACT</name>
<organism evidence="1 2">
    <name type="scientific">Candidatus Moanibacter tarae</name>
    <dbReference type="NCBI Taxonomy" id="2200854"/>
    <lineage>
        <taxon>Bacteria</taxon>
        <taxon>Pseudomonadati</taxon>
        <taxon>Verrucomicrobiota</taxon>
        <taxon>Opitutia</taxon>
        <taxon>Puniceicoccales</taxon>
        <taxon>Puniceicoccales incertae sedis</taxon>
        <taxon>Candidatus Moanibacter</taxon>
    </lineage>
</organism>
<proteinExistence type="predicted"/>
<dbReference type="AlphaFoldDB" id="A0A2Z4AK32"/>
<evidence type="ECO:0000313" key="2">
    <source>
        <dbReference type="Proteomes" id="UP000247465"/>
    </source>
</evidence>
<dbReference type="KEGG" id="mtar:DF168_00062"/>
<accession>A0A2Z4AK32</accession>
<dbReference type="EMBL" id="CP029803">
    <property type="protein sequence ID" value="AWT58890.1"/>
    <property type="molecule type" value="Genomic_DNA"/>
</dbReference>
<dbReference type="Proteomes" id="UP000247465">
    <property type="component" value="Chromosome"/>
</dbReference>
<gene>
    <name evidence="1" type="ORF">DF168_00062</name>
</gene>
<reference evidence="1 2" key="1">
    <citation type="submission" date="2018-06" db="EMBL/GenBank/DDBJ databases">
        <title>Draft Genome Sequence of a Novel Marine Bacterium Related to the Verrucomicrobia.</title>
        <authorList>
            <person name="Vosseberg J."/>
            <person name="Martijn J."/>
            <person name="Ettema T.J.G."/>
        </authorList>
    </citation>
    <scope>NUCLEOTIDE SEQUENCE [LARGE SCALE GENOMIC DNA]</scope>
    <source>
        <strain evidence="1">TARA_B100001123</strain>
    </source>
</reference>
<evidence type="ECO:0000313" key="1">
    <source>
        <dbReference type="EMBL" id="AWT58890.1"/>
    </source>
</evidence>